<evidence type="ECO:0000313" key="1">
    <source>
        <dbReference type="EMBL" id="AGB50329.1"/>
    </source>
</evidence>
<accession>L0L239</accession>
<dbReference type="EMBL" id="CP003362">
    <property type="protein sequence ID" value="AGB50329.1"/>
    <property type="molecule type" value="Genomic_DNA"/>
</dbReference>
<dbReference type="OrthoDB" id="36424at2157"/>
<sequence>MELVIVARPSIEEQILDIKIELHDLEEYPVEKLCEIIKEVGFECDMCAKCCTHEFNDHIFLLDPEVRRIREIASDTLKPAPYFEFCDNNGAFYVSGYALRTKEDGSCMFLEGGRCRIYEDRPLICRLYPYMLHREADESGKMDWRQISGLNEHGCYHSEITDEECASIASLTKEYETAYLKHHIWFLETVSAHFKKNHLKHVQSIYDRMMRKLSKGQKVRVMVFCNGKFEEHLL</sequence>
<dbReference type="InterPro" id="IPR005358">
    <property type="entry name" value="Puta_zinc/iron-chelating_dom"/>
</dbReference>
<dbReference type="Pfam" id="PF03692">
    <property type="entry name" value="CxxCxxCC"/>
    <property type="match status" value="1"/>
</dbReference>
<dbReference type="GeneID" id="14406679"/>
<dbReference type="PANTHER" id="PTHR35866:SF1">
    <property type="entry name" value="YKGJ FAMILY CYSTEINE CLUSTER PROTEIN"/>
    <property type="match status" value="1"/>
</dbReference>
<organism evidence="1 2">
    <name type="scientific">Methanomethylovorans hollandica (strain DSM 15978 / NBRC 107637 / DMS1)</name>
    <dbReference type="NCBI Taxonomy" id="867904"/>
    <lineage>
        <taxon>Archaea</taxon>
        <taxon>Methanobacteriati</taxon>
        <taxon>Methanobacteriota</taxon>
        <taxon>Stenosarchaea group</taxon>
        <taxon>Methanomicrobia</taxon>
        <taxon>Methanosarcinales</taxon>
        <taxon>Methanosarcinaceae</taxon>
        <taxon>Methanomethylovorans</taxon>
    </lineage>
</organism>
<dbReference type="STRING" id="867904.Metho_2166"/>
<gene>
    <name evidence="1" type="ordered locus">Metho_2166</name>
</gene>
<proteinExistence type="predicted"/>
<keyword evidence="2" id="KW-1185">Reference proteome</keyword>
<dbReference type="AlphaFoldDB" id="L0L239"/>
<name>L0L239_METHD</name>
<dbReference type="RefSeq" id="WP_015325494.1">
    <property type="nucleotide sequence ID" value="NC_019977.1"/>
</dbReference>
<dbReference type="PANTHER" id="PTHR35866">
    <property type="entry name" value="PUTATIVE-RELATED"/>
    <property type="match status" value="1"/>
</dbReference>
<evidence type="ECO:0000313" key="2">
    <source>
        <dbReference type="Proteomes" id="UP000010866"/>
    </source>
</evidence>
<dbReference type="KEGG" id="mhz:Metho_2166"/>
<dbReference type="HOGENOM" id="CLU_1149820_0_0_2"/>
<reference evidence="2" key="1">
    <citation type="submission" date="2012-02" db="EMBL/GenBank/DDBJ databases">
        <title>Complete sequence of chromosome of Methanomethylovorans hollandica DSM 15978.</title>
        <authorList>
            <person name="Lucas S."/>
            <person name="Copeland A."/>
            <person name="Lapidus A."/>
            <person name="Glavina del Rio T."/>
            <person name="Dalin E."/>
            <person name="Tice H."/>
            <person name="Bruce D."/>
            <person name="Goodwin L."/>
            <person name="Pitluck S."/>
            <person name="Peters L."/>
            <person name="Mikhailova N."/>
            <person name="Held B."/>
            <person name="Kyrpides N."/>
            <person name="Mavromatis K."/>
            <person name="Ivanova N."/>
            <person name="Brettin T."/>
            <person name="Detter J.C."/>
            <person name="Han C."/>
            <person name="Larimer F."/>
            <person name="Land M."/>
            <person name="Hauser L."/>
            <person name="Markowitz V."/>
            <person name="Cheng J.-F."/>
            <person name="Hugenholtz P."/>
            <person name="Woyke T."/>
            <person name="Wu D."/>
            <person name="Spring S."/>
            <person name="Schroeder M."/>
            <person name="Brambilla E."/>
            <person name="Klenk H.-P."/>
            <person name="Eisen J.A."/>
        </authorList>
    </citation>
    <scope>NUCLEOTIDE SEQUENCE [LARGE SCALE GENOMIC DNA]</scope>
    <source>
        <strain evidence="2">DSM 15978 / NBRC 107637 / DMS1</strain>
    </source>
</reference>
<protein>
    <submittedName>
        <fullName evidence="1">Putative Fe-S oxidoreductase</fullName>
    </submittedName>
</protein>
<dbReference type="Proteomes" id="UP000010866">
    <property type="component" value="Chromosome"/>
</dbReference>